<dbReference type="PANTHER" id="PTHR43767">
    <property type="entry name" value="LONG-CHAIN-FATTY-ACID--COA LIGASE"/>
    <property type="match status" value="1"/>
</dbReference>
<dbReference type="InterPro" id="IPR000873">
    <property type="entry name" value="AMP-dep_synth/lig_dom"/>
</dbReference>
<keyword evidence="3" id="KW-0436">Ligase</keyword>
<name>A0A318EKW5_9GAMM</name>
<dbReference type="GO" id="GO:0016878">
    <property type="term" value="F:acid-thiol ligase activity"/>
    <property type="evidence" value="ECO:0007669"/>
    <property type="project" value="UniProtKB-ARBA"/>
</dbReference>
<dbReference type="Gene3D" id="3.40.50.12780">
    <property type="entry name" value="N-terminal domain of ligase-like"/>
    <property type="match status" value="1"/>
</dbReference>
<feature type="domain" description="AMP-binding enzyme C-terminal" evidence="2">
    <location>
        <begin position="437"/>
        <end position="511"/>
    </location>
</feature>
<dbReference type="InterPro" id="IPR045851">
    <property type="entry name" value="AMP-bd_C_sf"/>
</dbReference>
<feature type="domain" description="AMP-dependent synthetase/ligase" evidence="1">
    <location>
        <begin position="19"/>
        <end position="387"/>
    </location>
</feature>
<dbReference type="Pfam" id="PF00501">
    <property type="entry name" value="AMP-binding"/>
    <property type="match status" value="1"/>
</dbReference>
<reference evidence="3 4" key="1">
    <citation type="submission" date="2018-04" db="EMBL/GenBank/DDBJ databases">
        <title>Genomic Encyclopedia of Type Strains, Phase IV (KMG-IV): sequencing the most valuable type-strain genomes for metagenomic binning, comparative biology and taxonomic classification.</title>
        <authorList>
            <person name="Goeker M."/>
        </authorList>
    </citation>
    <scope>NUCLEOTIDE SEQUENCE [LARGE SCALE GENOMIC DNA]</scope>
    <source>
        <strain evidence="3 4">DSM 104150</strain>
    </source>
</reference>
<proteinExistence type="predicted"/>
<evidence type="ECO:0000259" key="1">
    <source>
        <dbReference type="Pfam" id="PF00501"/>
    </source>
</evidence>
<dbReference type="AlphaFoldDB" id="A0A318EKW5"/>
<dbReference type="InterPro" id="IPR042099">
    <property type="entry name" value="ANL_N_sf"/>
</dbReference>
<sequence length="540" mass="60429">MRTFDVWATGQQDTVVGVLRRAAERWGDRQFLDLSGETYSYLDIHRQSSRLANTLAAHGVNTGDTVVTMLDNNIHAVLSWFAINKLGAISVPVNTAYKGDFLRHQIADAAATVIVAESDYVERIGLIENDLPAIKLVLHTNTVAPSALSRIEMLSLESTLSADDRDPGYEPKPSDLSMLIYTGGTTGPSKGCMISHNYACNLARQANDCTERDETSVMWTALPLFHLNATAASLLATMMSGGRVVLAPRFSVSNFWPDIERSGATHVSLLGSMFPMLAQAPDNEAMQRCRGQLVTVMGAPFPSVLQTIWKERFGVRYTFAPGYGLSEASLVTTIRCSEEAKPGSSGRRNEWFDVRIVDDNDQELPPGVAGEVIIRPRQPHVMFEGYWNRPADTLKIMKNLWLHSGDIGKFDEDGFFYFVDRKKDYLRRRGENISSFEMETTFRAHPAVEDVAVHAVPSDVTEDDVKVTAILKAGSTITEDELCRWSIERLPYFAVPRFIEFRSQLPRNPVGRVLKYQLRDEGVTPQTWDREKSDIKLQKR</sequence>
<dbReference type="InterPro" id="IPR025110">
    <property type="entry name" value="AMP-bd_C"/>
</dbReference>
<dbReference type="SUPFAM" id="SSF56801">
    <property type="entry name" value="Acetyl-CoA synthetase-like"/>
    <property type="match status" value="1"/>
</dbReference>
<dbReference type="Pfam" id="PF13193">
    <property type="entry name" value="AMP-binding_C"/>
    <property type="match status" value="1"/>
</dbReference>
<protein>
    <submittedName>
        <fullName evidence="3">Crotonobetaine/carnitine-CoA ligase</fullName>
    </submittedName>
</protein>
<dbReference type="InterPro" id="IPR020845">
    <property type="entry name" value="AMP-binding_CS"/>
</dbReference>
<dbReference type="EMBL" id="QICN01000001">
    <property type="protein sequence ID" value="PXV71665.1"/>
    <property type="molecule type" value="Genomic_DNA"/>
</dbReference>
<dbReference type="InterPro" id="IPR050237">
    <property type="entry name" value="ATP-dep_AMP-bd_enzyme"/>
</dbReference>
<dbReference type="PROSITE" id="PS00455">
    <property type="entry name" value="AMP_BINDING"/>
    <property type="match status" value="1"/>
</dbReference>
<accession>A0A318EKW5</accession>
<dbReference type="PANTHER" id="PTHR43767:SF1">
    <property type="entry name" value="NONRIBOSOMAL PEPTIDE SYNTHASE PES1 (EUROFUNG)-RELATED"/>
    <property type="match status" value="1"/>
</dbReference>
<organism evidence="3 4">
    <name type="scientific">Sinimarinibacterium flocculans</name>
    <dbReference type="NCBI Taxonomy" id="985250"/>
    <lineage>
        <taxon>Bacteria</taxon>
        <taxon>Pseudomonadati</taxon>
        <taxon>Pseudomonadota</taxon>
        <taxon>Gammaproteobacteria</taxon>
        <taxon>Nevskiales</taxon>
        <taxon>Nevskiaceae</taxon>
        <taxon>Sinimarinibacterium</taxon>
    </lineage>
</organism>
<evidence type="ECO:0000313" key="4">
    <source>
        <dbReference type="Proteomes" id="UP000248330"/>
    </source>
</evidence>
<dbReference type="Proteomes" id="UP000248330">
    <property type="component" value="Unassembled WGS sequence"/>
</dbReference>
<evidence type="ECO:0000313" key="3">
    <source>
        <dbReference type="EMBL" id="PXV71665.1"/>
    </source>
</evidence>
<dbReference type="Gene3D" id="3.30.300.30">
    <property type="match status" value="1"/>
</dbReference>
<comment type="caution">
    <text evidence="3">The sequence shown here is derived from an EMBL/GenBank/DDBJ whole genome shotgun (WGS) entry which is preliminary data.</text>
</comment>
<evidence type="ECO:0000259" key="2">
    <source>
        <dbReference type="Pfam" id="PF13193"/>
    </source>
</evidence>
<keyword evidence="4" id="KW-1185">Reference proteome</keyword>
<dbReference type="RefSeq" id="WP_211307169.1">
    <property type="nucleotide sequence ID" value="NZ_CAKZQT010000024.1"/>
</dbReference>
<gene>
    <name evidence="3" type="ORF">C8D93_101720</name>
</gene>